<reference evidence="2 3" key="1">
    <citation type="submission" date="2020-07" db="EMBL/GenBank/DDBJ databases">
        <title>Comparative genomics of pyrophilous fungi reveals a link between fire events and developmental genes.</title>
        <authorList>
            <consortium name="DOE Joint Genome Institute"/>
            <person name="Steindorff A.S."/>
            <person name="Carver A."/>
            <person name="Calhoun S."/>
            <person name="Stillman K."/>
            <person name="Liu H."/>
            <person name="Lipzen A."/>
            <person name="Pangilinan J."/>
            <person name="Labutti K."/>
            <person name="Bruns T.D."/>
            <person name="Grigoriev I.V."/>
        </authorList>
    </citation>
    <scope>NUCLEOTIDE SEQUENCE [LARGE SCALE GENOMIC DNA]</scope>
    <source>
        <strain evidence="2 3">CBS 144469</strain>
    </source>
</reference>
<feature type="transmembrane region" description="Helical" evidence="1">
    <location>
        <begin position="84"/>
        <end position="103"/>
    </location>
</feature>
<keyword evidence="1" id="KW-0812">Transmembrane</keyword>
<accession>A0A8H6MD42</accession>
<keyword evidence="3" id="KW-1185">Reference proteome</keyword>
<dbReference type="AlphaFoldDB" id="A0A8H6MD42"/>
<gene>
    <name evidence="2" type="ORF">DFP72DRAFT_324975</name>
</gene>
<comment type="caution">
    <text evidence="2">The sequence shown here is derived from an EMBL/GenBank/DDBJ whole genome shotgun (WGS) entry which is preliminary data.</text>
</comment>
<evidence type="ECO:0000313" key="2">
    <source>
        <dbReference type="EMBL" id="KAF6764883.1"/>
    </source>
</evidence>
<sequence>MQKSFCLFLPFYSRPAWLAPIGLEVDIFSGLAMGVLGNSLGSRKHASLSRHTLDPWSVGHCQGWWPWSASTPCAITMKEPKPTFILPGVVRYFTLIIIVLFGLSPLSHFSPCHSLVSRSLISIPALSRKLRTMTPSLLTAPTIPYIPHITPKLDLSSPNFCSTLLFGYPSTISVSHSIPFYTRMYVCFLLSKSQVLEQCCCTSITC</sequence>
<keyword evidence="1" id="KW-1133">Transmembrane helix</keyword>
<dbReference type="EMBL" id="JACGCI010000003">
    <property type="protein sequence ID" value="KAF6764883.1"/>
    <property type="molecule type" value="Genomic_DNA"/>
</dbReference>
<evidence type="ECO:0000256" key="1">
    <source>
        <dbReference type="SAM" id="Phobius"/>
    </source>
</evidence>
<proteinExistence type="predicted"/>
<feature type="transmembrane region" description="Helical" evidence="1">
    <location>
        <begin position="17"/>
        <end position="40"/>
    </location>
</feature>
<protein>
    <submittedName>
        <fullName evidence="2">Uncharacterized protein</fullName>
    </submittedName>
</protein>
<dbReference type="Proteomes" id="UP000521943">
    <property type="component" value="Unassembled WGS sequence"/>
</dbReference>
<organism evidence="2 3">
    <name type="scientific">Ephemerocybe angulata</name>
    <dbReference type="NCBI Taxonomy" id="980116"/>
    <lineage>
        <taxon>Eukaryota</taxon>
        <taxon>Fungi</taxon>
        <taxon>Dikarya</taxon>
        <taxon>Basidiomycota</taxon>
        <taxon>Agaricomycotina</taxon>
        <taxon>Agaricomycetes</taxon>
        <taxon>Agaricomycetidae</taxon>
        <taxon>Agaricales</taxon>
        <taxon>Agaricineae</taxon>
        <taxon>Psathyrellaceae</taxon>
        <taxon>Ephemerocybe</taxon>
    </lineage>
</organism>
<evidence type="ECO:0000313" key="3">
    <source>
        <dbReference type="Proteomes" id="UP000521943"/>
    </source>
</evidence>
<name>A0A8H6MD42_9AGAR</name>
<keyword evidence="1" id="KW-0472">Membrane</keyword>